<dbReference type="InterPro" id="IPR036393">
    <property type="entry name" value="AceGlu_kinase-like_sf"/>
</dbReference>
<keyword evidence="7 8" id="KW-0067">ATP-binding</keyword>
<keyword evidence="1 8" id="KW-0963">Cytoplasm</keyword>
<dbReference type="UniPathway" id="UPA00098">
    <property type="reaction ID" value="UER00359"/>
</dbReference>
<accession>A0A7C2ADQ6</accession>
<dbReference type="InterPro" id="IPR001057">
    <property type="entry name" value="Glu/AcGlu_kinase"/>
</dbReference>
<dbReference type="HAMAP" id="MF_00456">
    <property type="entry name" value="ProB"/>
    <property type="match status" value="1"/>
</dbReference>
<comment type="catalytic activity">
    <reaction evidence="8">
        <text>L-glutamate + ATP = L-glutamyl 5-phosphate + ADP</text>
        <dbReference type="Rhea" id="RHEA:14877"/>
        <dbReference type="ChEBI" id="CHEBI:29985"/>
        <dbReference type="ChEBI" id="CHEBI:30616"/>
        <dbReference type="ChEBI" id="CHEBI:58274"/>
        <dbReference type="ChEBI" id="CHEBI:456216"/>
        <dbReference type="EC" id="2.7.2.11"/>
    </reaction>
</comment>
<feature type="binding site" evidence="8">
    <location>
        <position position="162"/>
    </location>
    <ligand>
        <name>substrate</name>
    </ligand>
</feature>
<dbReference type="PANTHER" id="PTHR43654:SF1">
    <property type="entry name" value="ISOPENTENYL PHOSPHATE KINASE"/>
    <property type="match status" value="1"/>
</dbReference>
<dbReference type="Pfam" id="PF01472">
    <property type="entry name" value="PUA"/>
    <property type="match status" value="1"/>
</dbReference>
<evidence type="ECO:0000256" key="6">
    <source>
        <dbReference type="ARBA" id="ARBA00022777"/>
    </source>
</evidence>
<keyword evidence="2 8" id="KW-0028">Amino-acid biosynthesis</keyword>
<name>A0A7C2ADQ6_DESA2</name>
<evidence type="ECO:0000259" key="9">
    <source>
        <dbReference type="SMART" id="SM00359"/>
    </source>
</evidence>
<feature type="domain" description="PUA" evidence="9">
    <location>
        <begin position="289"/>
        <end position="372"/>
    </location>
</feature>
<organism evidence="10">
    <name type="scientific">Desulfofervidus auxilii</name>
    <dbReference type="NCBI Taxonomy" id="1621989"/>
    <lineage>
        <taxon>Bacteria</taxon>
        <taxon>Pseudomonadati</taxon>
        <taxon>Thermodesulfobacteriota</taxon>
        <taxon>Candidatus Desulfofervidia</taxon>
        <taxon>Candidatus Desulfofervidales</taxon>
        <taxon>Candidatus Desulfofervidaceae</taxon>
        <taxon>Candidatus Desulfofervidus</taxon>
    </lineage>
</organism>
<feature type="binding site" evidence="8">
    <location>
        <position position="24"/>
    </location>
    <ligand>
        <name>ATP</name>
        <dbReference type="ChEBI" id="CHEBI:30616"/>
    </ligand>
</feature>
<sequence>MKAEKNLTKLRKSICENAHRIVIKVGSSVITTAEGLNLSIIAQLAAQIASLRQKGKEIILVSSGAIAAGKRKMKFKQGHFSLPQYQALAAIGQGDLIQCYERAFAAYNQPIAQVLLTKDGLTQRYRYLNARHTFLALLRWGVIPIVNENDTVAVEEIKFGDNDFLAGLITAMLETDLLIFLTDINGLYEQDPRIYPKARRLPIVEKIDASIEALGTTPPNKLGRGGIASKIQVAKEMTALGIPVIMARGKDPEVLCSIFKGEEIGTLFIPQKAHLRVRKHWLASLPPKGKIIIDSGAEKALRYGGKSLLPPGVKSIDGEFSAGDPVCCTNEQGEKIAIGLVNYSSWEVEKIKGLKTKEIEKVLGHKGYEEVIHRDNLCILER</sequence>
<dbReference type="CDD" id="cd04242">
    <property type="entry name" value="AAK_G5K_ProB"/>
    <property type="match status" value="1"/>
</dbReference>
<dbReference type="InterPro" id="IPR041739">
    <property type="entry name" value="G5K_ProB"/>
</dbReference>
<reference evidence="10" key="1">
    <citation type="journal article" date="2020" name="mSystems">
        <title>Genome- and Community-Level Interaction Insights into Carbon Utilization and Element Cycling Functions of Hydrothermarchaeota in Hydrothermal Sediment.</title>
        <authorList>
            <person name="Zhou Z."/>
            <person name="Liu Y."/>
            <person name="Xu W."/>
            <person name="Pan J."/>
            <person name="Luo Z.H."/>
            <person name="Li M."/>
        </authorList>
    </citation>
    <scope>NUCLEOTIDE SEQUENCE [LARGE SCALE GENOMIC DNA]</scope>
    <source>
        <strain evidence="10">HyVt-389</strain>
    </source>
</reference>
<dbReference type="PRINTS" id="PR00474">
    <property type="entry name" value="GLU5KINASE"/>
</dbReference>
<dbReference type="SUPFAM" id="SSF53633">
    <property type="entry name" value="Carbamate kinase-like"/>
    <property type="match status" value="1"/>
</dbReference>
<dbReference type="GO" id="GO:0005829">
    <property type="term" value="C:cytosol"/>
    <property type="evidence" value="ECO:0007669"/>
    <property type="project" value="TreeGrafter"/>
</dbReference>
<evidence type="ECO:0000256" key="2">
    <source>
        <dbReference type="ARBA" id="ARBA00022605"/>
    </source>
</evidence>
<evidence type="ECO:0000256" key="8">
    <source>
        <dbReference type="HAMAP-Rule" id="MF_00456"/>
    </source>
</evidence>
<gene>
    <name evidence="8 10" type="primary">proB</name>
    <name evidence="10" type="ORF">ENI35_03660</name>
</gene>
<proteinExistence type="inferred from homology"/>
<evidence type="ECO:0000313" key="10">
    <source>
        <dbReference type="EMBL" id="HEC67893.1"/>
    </source>
</evidence>
<keyword evidence="4 8" id="KW-0808">Transferase</keyword>
<dbReference type="EMBL" id="DRIH01000121">
    <property type="protein sequence ID" value="HEC67893.1"/>
    <property type="molecule type" value="Genomic_DNA"/>
</dbReference>
<dbReference type="EC" id="2.7.2.11" evidence="8"/>
<feature type="binding site" evidence="8">
    <location>
        <position position="150"/>
    </location>
    <ligand>
        <name>substrate</name>
    </ligand>
</feature>
<comment type="similarity">
    <text evidence="8">Belongs to the glutamate 5-kinase family.</text>
</comment>
<dbReference type="GO" id="GO:0004349">
    <property type="term" value="F:glutamate 5-kinase activity"/>
    <property type="evidence" value="ECO:0007669"/>
    <property type="project" value="UniProtKB-UniRule"/>
</dbReference>
<dbReference type="PANTHER" id="PTHR43654">
    <property type="entry name" value="GLUTAMATE 5-KINASE"/>
    <property type="match status" value="1"/>
</dbReference>
<evidence type="ECO:0000256" key="1">
    <source>
        <dbReference type="ARBA" id="ARBA00022490"/>
    </source>
</evidence>
<comment type="pathway">
    <text evidence="8">Amino-acid biosynthesis; L-proline biosynthesis; L-glutamate 5-semialdehyde from L-glutamate: step 1/2.</text>
</comment>
<comment type="function">
    <text evidence="8">Catalyzes the transfer of a phosphate group to glutamate to form L-glutamate 5-phosphate.</text>
</comment>
<protein>
    <recommendedName>
        <fullName evidence="8">Glutamate 5-kinase</fullName>
        <ecNumber evidence="8">2.7.2.11</ecNumber>
    </recommendedName>
    <alternativeName>
        <fullName evidence="8">Gamma-glutamyl kinase</fullName>
        <shortName evidence="8">GK</shortName>
    </alternativeName>
</protein>
<dbReference type="AlphaFoldDB" id="A0A7C2ADQ6"/>
<dbReference type="Proteomes" id="UP000885738">
    <property type="component" value="Unassembled WGS sequence"/>
</dbReference>
<evidence type="ECO:0000256" key="5">
    <source>
        <dbReference type="ARBA" id="ARBA00022741"/>
    </source>
</evidence>
<dbReference type="Gene3D" id="3.40.1160.10">
    <property type="entry name" value="Acetylglutamate kinase-like"/>
    <property type="match status" value="2"/>
</dbReference>
<dbReference type="GO" id="GO:0003723">
    <property type="term" value="F:RNA binding"/>
    <property type="evidence" value="ECO:0007669"/>
    <property type="project" value="InterPro"/>
</dbReference>
<evidence type="ECO:0000256" key="7">
    <source>
        <dbReference type="ARBA" id="ARBA00022840"/>
    </source>
</evidence>
<keyword evidence="6 8" id="KW-0418">Kinase</keyword>
<dbReference type="InterPro" id="IPR011529">
    <property type="entry name" value="Glu_5kinase"/>
</dbReference>
<keyword evidence="5 8" id="KW-0547">Nucleotide-binding</keyword>
<evidence type="ECO:0000256" key="4">
    <source>
        <dbReference type="ARBA" id="ARBA00022679"/>
    </source>
</evidence>
<dbReference type="InterPro" id="IPR015947">
    <property type="entry name" value="PUA-like_sf"/>
</dbReference>
<keyword evidence="3 8" id="KW-0641">Proline biosynthesis</keyword>
<dbReference type="Pfam" id="PF00696">
    <property type="entry name" value="AA_kinase"/>
    <property type="match status" value="1"/>
</dbReference>
<dbReference type="Gene3D" id="2.30.130.10">
    <property type="entry name" value="PUA domain"/>
    <property type="match status" value="1"/>
</dbReference>
<dbReference type="GO" id="GO:0005524">
    <property type="term" value="F:ATP binding"/>
    <property type="evidence" value="ECO:0007669"/>
    <property type="project" value="UniProtKB-KW"/>
</dbReference>
<dbReference type="InterPro" id="IPR005715">
    <property type="entry name" value="Glu_5kinase/COase_Synthase"/>
</dbReference>
<dbReference type="SMART" id="SM00359">
    <property type="entry name" value="PUA"/>
    <property type="match status" value="1"/>
</dbReference>
<dbReference type="FunFam" id="3.40.1160.10:FF:000018">
    <property type="entry name" value="Glutamate 5-kinase"/>
    <property type="match status" value="1"/>
</dbReference>
<comment type="caution">
    <text evidence="8">Lacks conserved residue(s) required for the propagation of feature annotation.</text>
</comment>
<dbReference type="InterPro" id="IPR036974">
    <property type="entry name" value="PUA_sf"/>
</dbReference>
<dbReference type="InterPro" id="IPR001048">
    <property type="entry name" value="Asp/Glu/Uridylate_kinase"/>
</dbReference>
<dbReference type="InterPro" id="IPR002478">
    <property type="entry name" value="PUA"/>
</dbReference>
<comment type="subcellular location">
    <subcellularLocation>
        <location evidence="8">Cytoplasm</location>
    </subcellularLocation>
</comment>
<dbReference type="CDD" id="cd21157">
    <property type="entry name" value="PUA_G5K"/>
    <property type="match status" value="1"/>
</dbReference>
<dbReference type="PROSITE" id="PS50890">
    <property type="entry name" value="PUA"/>
    <property type="match status" value="1"/>
</dbReference>
<dbReference type="NCBIfam" id="TIGR01027">
    <property type="entry name" value="proB"/>
    <property type="match status" value="1"/>
</dbReference>
<dbReference type="GO" id="GO:0055129">
    <property type="term" value="P:L-proline biosynthetic process"/>
    <property type="evidence" value="ECO:0007669"/>
    <property type="project" value="UniProtKB-UniRule"/>
</dbReference>
<dbReference type="SUPFAM" id="SSF88697">
    <property type="entry name" value="PUA domain-like"/>
    <property type="match status" value="1"/>
</dbReference>
<feature type="binding site" evidence="8">
    <location>
        <begin position="182"/>
        <end position="183"/>
    </location>
    <ligand>
        <name>ATP</name>
        <dbReference type="ChEBI" id="CHEBI:30616"/>
    </ligand>
</feature>
<dbReference type="PIRSF" id="PIRSF000729">
    <property type="entry name" value="GK"/>
    <property type="match status" value="1"/>
</dbReference>
<feature type="binding site" evidence="8">
    <location>
        <position position="63"/>
    </location>
    <ligand>
        <name>substrate</name>
    </ligand>
</feature>
<comment type="caution">
    <text evidence="10">The sequence shown here is derived from an EMBL/GenBank/DDBJ whole genome shotgun (WGS) entry which is preliminary data.</text>
</comment>
<evidence type="ECO:0000256" key="3">
    <source>
        <dbReference type="ARBA" id="ARBA00022650"/>
    </source>
</evidence>